<dbReference type="AlphaFoldDB" id="A0A217EE31"/>
<dbReference type="EMBL" id="FZLN01000001">
    <property type="protein sequence ID" value="SNQ28557.1"/>
    <property type="molecule type" value="Genomic_DNA"/>
</dbReference>
<keyword evidence="3" id="KW-1185">Reference proteome</keyword>
<protein>
    <submittedName>
        <fullName evidence="2">Uncharacterized protein</fullName>
    </submittedName>
</protein>
<reference evidence="3" key="1">
    <citation type="submission" date="2017-06" db="EMBL/GenBank/DDBJ databases">
        <authorList>
            <person name="Varghese N."/>
            <person name="Submissions S."/>
        </authorList>
    </citation>
    <scope>NUCLEOTIDE SEQUENCE [LARGE SCALE GENOMIC DNA]</scope>
    <source>
        <strain evidence="3">ANC 5114</strain>
    </source>
</reference>
<evidence type="ECO:0000313" key="2">
    <source>
        <dbReference type="EMBL" id="SNQ28557.1"/>
    </source>
</evidence>
<dbReference type="Proteomes" id="UP000243463">
    <property type="component" value="Unassembled WGS sequence"/>
</dbReference>
<accession>A0A217EE31</accession>
<feature type="compositionally biased region" description="Basic and acidic residues" evidence="1">
    <location>
        <begin position="40"/>
        <end position="51"/>
    </location>
</feature>
<dbReference type="RefSeq" id="WP_171289017.1">
    <property type="nucleotide sequence ID" value="NZ_FZLN01000001.1"/>
</dbReference>
<name>A0A217EE31_9GAMM</name>
<feature type="region of interest" description="Disordered" evidence="1">
    <location>
        <begin position="1"/>
        <end position="57"/>
    </location>
</feature>
<proteinExistence type="predicted"/>
<organism evidence="2 3">
    <name type="scientific">Acinetobacter apis</name>
    <dbReference type="NCBI Taxonomy" id="1229165"/>
    <lineage>
        <taxon>Bacteria</taxon>
        <taxon>Pseudomonadati</taxon>
        <taxon>Pseudomonadota</taxon>
        <taxon>Gammaproteobacteria</taxon>
        <taxon>Moraxellales</taxon>
        <taxon>Moraxellaceae</taxon>
        <taxon>Acinetobacter</taxon>
    </lineage>
</organism>
<evidence type="ECO:0000313" key="3">
    <source>
        <dbReference type="Proteomes" id="UP000243463"/>
    </source>
</evidence>
<evidence type="ECO:0000256" key="1">
    <source>
        <dbReference type="SAM" id="MobiDB-lite"/>
    </source>
</evidence>
<gene>
    <name evidence="2" type="ORF">SAMN05444584_0481</name>
</gene>
<sequence length="57" mass="6789">MLKLINKGQFRERANRSQKYDRSENQITQLKSHLYANTKRLTEDHNNKKTSDQPQGE</sequence>
<feature type="compositionally biased region" description="Basic and acidic residues" evidence="1">
    <location>
        <begin position="9"/>
        <end position="24"/>
    </location>
</feature>